<dbReference type="AlphaFoldDB" id="A0A7W7QSQ3"/>
<dbReference type="Proteomes" id="UP000552644">
    <property type="component" value="Unassembled WGS sequence"/>
</dbReference>
<keyword evidence="3" id="KW-1185">Reference proteome</keyword>
<evidence type="ECO:0000256" key="1">
    <source>
        <dbReference type="SAM" id="MobiDB-lite"/>
    </source>
</evidence>
<protein>
    <submittedName>
        <fullName evidence="2">Uncharacterized protein</fullName>
    </submittedName>
</protein>
<sequence length="154" mass="17303">MMKNLVRDGADLEPARKAFESTKGDFAAKLTAALQERFAQMVAPELFIDVPEHPEKLGKAELEALLRPAAHGFLRSHPTKSELLDQAEQIRWRQENRPPWIPRIDRHDEPIPTPETGSSDAEARPERPLTVTALTELGDVTVLLPADPQRDSRE</sequence>
<comment type="caution">
    <text evidence="2">The sequence shown here is derived from an EMBL/GenBank/DDBJ whole genome shotgun (WGS) entry which is preliminary data.</text>
</comment>
<name>A0A7W7QSQ3_9ACTN</name>
<dbReference type="EMBL" id="JACHJP010000007">
    <property type="protein sequence ID" value="MBB4918491.1"/>
    <property type="molecule type" value="Genomic_DNA"/>
</dbReference>
<proteinExistence type="predicted"/>
<evidence type="ECO:0000313" key="2">
    <source>
        <dbReference type="EMBL" id="MBB4918491.1"/>
    </source>
</evidence>
<gene>
    <name evidence="2" type="ORF">FHS44_005621</name>
</gene>
<accession>A0A7W7QSQ3</accession>
<dbReference type="RefSeq" id="WP_184719833.1">
    <property type="nucleotide sequence ID" value="NZ_JACHJP010000007.1"/>
</dbReference>
<feature type="region of interest" description="Disordered" evidence="1">
    <location>
        <begin position="94"/>
        <end position="134"/>
    </location>
</feature>
<reference evidence="2 3" key="1">
    <citation type="submission" date="2020-08" db="EMBL/GenBank/DDBJ databases">
        <title>Genomic Encyclopedia of Type Strains, Phase III (KMG-III): the genomes of soil and plant-associated and newly described type strains.</title>
        <authorList>
            <person name="Whitman W."/>
        </authorList>
    </citation>
    <scope>NUCLEOTIDE SEQUENCE [LARGE SCALE GENOMIC DNA]</scope>
    <source>
        <strain evidence="2 3">CECT 8840</strain>
    </source>
</reference>
<organism evidence="2 3">
    <name type="scientific">Streptosporangium saharense</name>
    <dbReference type="NCBI Taxonomy" id="1706840"/>
    <lineage>
        <taxon>Bacteria</taxon>
        <taxon>Bacillati</taxon>
        <taxon>Actinomycetota</taxon>
        <taxon>Actinomycetes</taxon>
        <taxon>Streptosporangiales</taxon>
        <taxon>Streptosporangiaceae</taxon>
        <taxon>Streptosporangium</taxon>
    </lineage>
</organism>
<evidence type="ECO:0000313" key="3">
    <source>
        <dbReference type="Proteomes" id="UP000552644"/>
    </source>
</evidence>